<feature type="non-terminal residue" evidence="1">
    <location>
        <position position="1"/>
    </location>
</feature>
<dbReference type="EMBL" id="CAJVPT010029281">
    <property type="protein sequence ID" value="CAG8690017.1"/>
    <property type="molecule type" value="Genomic_DNA"/>
</dbReference>
<evidence type="ECO:0000313" key="2">
    <source>
        <dbReference type="Proteomes" id="UP000789525"/>
    </source>
</evidence>
<dbReference type="Proteomes" id="UP000789525">
    <property type="component" value="Unassembled WGS sequence"/>
</dbReference>
<reference evidence="1" key="1">
    <citation type="submission" date="2021-06" db="EMBL/GenBank/DDBJ databases">
        <authorList>
            <person name="Kallberg Y."/>
            <person name="Tangrot J."/>
            <person name="Rosling A."/>
        </authorList>
    </citation>
    <scope>NUCLEOTIDE SEQUENCE</scope>
    <source>
        <strain evidence="1">CL356</strain>
    </source>
</reference>
<name>A0ACA9P6B5_9GLOM</name>
<organism evidence="1 2">
    <name type="scientific">Acaulospora colombiana</name>
    <dbReference type="NCBI Taxonomy" id="27376"/>
    <lineage>
        <taxon>Eukaryota</taxon>
        <taxon>Fungi</taxon>
        <taxon>Fungi incertae sedis</taxon>
        <taxon>Mucoromycota</taxon>
        <taxon>Glomeromycotina</taxon>
        <taxon>Glomeromycetes</taxon>
        <taxon>Diversisporales</taxon>
        <taxon>Acaulosporaceae</taxon>
        <taxon>Acaulospora</taxon>
    </lineage>
</organism>
<comment type="caution">
    <text evidence="1">The sequence shown here is derived from an EMBL/GenBank/DDBJ whole genome shotgun (WGS) entry which is preliminary data.</text>
</comment>
<feature type="non-terminal residue" evidence="1">
    <location>
        <position position="551"/>
    </location>
</feature>
<keyword evidence="2" id="KW-1185">Reference proteome</keyword>
<sequence>RRQPSLRGQNGLGLGVMQYTAVYDNRGAYGNTRYNAYASPGSLAPSNPQFCPPTITITSSSPRSSFNGPVSRSRTTNETTDVSPSHSLQRVSVYDHPAYGAQLVTAPKLRVVGEETDSATRNSGWSSWDDGVGLEMGVKLDRRSKRGLEPMRPTLQTVIEVEDVSEVEDSARENPSSRNGSHEQNMRTYSRPSYSSRSPSSPLRSSPRSLRNASPRTVRKNSGGKDTTLLYDMPRFSDSSSSVPPVGKFTSSSDESGAGPISSSSPSPKRRSASTRIQYQDFGSGTSASAKRRSRRASRATPTQPSPTLTDVLVDAYSYVRTYAVSDDESGEQPSQRPLKRSSTSSRRAKRSSRRKSSRNLPAGISCTPEEPSQVHSRVGTLMLTAYGEEGGLVNGVSSPSIPRFDGKGKRHAERRSSKAALAESTNEARYNRARAINPQGYTSEHSSPLRTAVKLSQRDMYSTTSTEGASKPGRSPAVTCSPESTYSTYTQRPAIQSYYKNVPSLPPLGQPSLHQLKLMRDMPDYRSPTYSIYGMYRDANRDSSWGNGVS</sequence>
<gene>
    <name evidence="1" type="ORF">ACOLOM_LOCUS9779</name>
</gene>
<proteinExistence type="predicted"/>
<evidence type="ECO:0000313" key="1">
    <source>
        <dbReference type="EMBL" id="CAG8690017.1"/>
    </source>
</evidence>
<protein>
    <submittedName>
        <fullName evidence="1">688_t:CDS:1</fullName>
    </submittedName>
</protein>
<accession>A0ACA9P6B5</accession>